<keyword evidence="2" id="KW-1185">Reference proteome</keyword>
<dbReference type="AlphaFoldDB" id="A0A4R5XEY6"/>
<proteinExistence type="predicted"/>
<evidence type="ECO:0008006" key="3">
    <source>
        <dbReference type="Google" id="ProtNLM"/>
    </source>
</evidence>
<sequence length="1208" mass="133192">MLLYWGTVEPSGQSKNVAAIRFASQVRIRSIRLFATGSKPFAQQPDIIANTQPYAFYLDVYFNAQPLKHPDAQQKPKASNALVSASLAYPGGDVEYSLDSGSEFSTRLMIIFGEFKCLSISIYGDLVSEMPSPTIEYDASSLPHVEVTTLPRLLDVSTSWDPKTLAESLLALIPDAPPLPLLCRLMFCLKPSNEDWDNPEFPYIYANLEGDSADFDLQQAIDIISRPIPDDANHENLQNFADKVVNGMGPTDEDQAYLLGKLLALSATQHPVLVRVLLDRLQLERIFTLGNLETSTLALLVDAAANADVAKQLNSDEFLQVLAIIQSEYDQEDGRRNQLAKQLVQRIVGWEILEDALSNTQADFGKAALTIKQLGSDENALGIFLTSMITNASLVDRLSENRVPPQPSTSLPPLWSGATSVSHDDFIAFYRAFVGVAATIAVYAWSDSVPVETCRERTLAILRFWQNVDGYRDIVDHLLLLRQMTFRLECMLPLDDDLPSQAGIDAEHILKNLAWQPESMLHSGFVEVMQAIRSPLTFITEEDVSTFQDVANRANDGLPSAVQVITAPPAETITRKSTLQFRVALAIFSRAHCGDQEAYRQDMIWEDGYYDLPAYLVDHLVRLSEDVHSQFTYTIPSHTPQELTAEIFFACEELSRLIRSLSLTHPLPSRLLFSITRAVANLFVCTDSADLAFTPGCGAWTAASRVRQACVDMVVTLVTPMDGDLRGESLVTVLRTLLRHAHTPGDHDVVHHVTQMVWLIDHVLTSAPSDTTFLMSLATDLRSFLWVLDTDNRVHILRRLVNLDNGITGVGEWLVLDILHRIQLVMQVLSGSHRDLDQEAFRHWQVASVLHFISDILQSSSSLSSWSISTFSGVNDCSCTLHLCLDALLDQGILYPDMIDIAFNLQPHVSALSTDLSSSIFRVLIRATAVASFRAFEAASAMLEHIPLPSAESGQAFREICEALQAVAGGLEKEQTRQKDVAESIFRFMKSITGANPEHDEITLSIKRASLEDLCQYVREHLPEANEELDSIRASLDTVNFGMPTAVLATAPKGVEMPLGRWEEILSRQIPTPKTPPQHGSSQSADMLGLVTVSPPNALIRSPEVKGLTKTYAANDFRQLRQTSSVRQNTSRLPSMHVDVGIIGHVAGSLLTVPQDFELGGALQTGTLPVAPLPAAGLTTVIPESAGLPPNPMLVDMTQVMPPFVRPP</sequence>
<evidence type="ECO:0000313" key="2">
    <source>
        <dbReference type="Proteomes" id="UP000294933"/>
    </source>
</evidence>
<organism evidence="1 2">
    <name type="scientific">Rickenella mellea</name>
    <dbReference type="NCBI Taxonomy" id="50990"/>
    <lineage>
        <taxon>Eukaryota</taxon>
        <taxon>Fungi</taxon>
        <taxon>Dikarya</taxon>
        <taxon>Basidiomycota</taxon>
        <taxon>Agaricomycotina</taxon>
        <taxon>Agaricomycetes</taxon>
        <taxon>Hymenochaetales</taxon>
        <taxon>Rickenellaceae</taxon>
        <taxon>Rickenella</taxon>
    </lineage>
</organism>
<accession>A0A4R5XEY6</accession>
<protein>
    <recommendedName>
        <fullName evidence="3">Virilizer N-terminal domain-containing protein</fullName>
    </recommendedName>
</protein>
<name>A0A4R5XEY6_9AGAM</name>
<gene>
    <name evidence="1" type="ORF">BD410DRAFT_710295</name>
</gene>
<dbReference type="OrthoDB" id="2011702at2759"/>
<reference evidence="1 2" key="1">
    <citation type="submission" date="2018-06" db="EMBL/GenBank/DDBJ databases">
        <title>A transcriptomic atlas of mushroom development highlights an independent origin of complex multicellularity.</title>
        <authorList>
            <consortium name="DOE Joint Genome Institute"/>
            <person name="Krizsan K."/>
            <person name="Almasi E."/>
            <person name="Merenyi Z."/>
            <person name="Sahu N."/>
            <person name="Viragh M."/>
            <person name="Koszo T."/>
            <person name="Mondo S."/>
            <person name="Kiss B."/>
            <person name="Balint B."/>
            <person name="Kues U."/>
            <person name="Barry K."/>
            <person name="Hegedus J.C."/>
            <person name="Henrissat B."/>
            <person name="Johnson J."/>
            <person name="Lipzen A."/>
            <person name="Ohm R."/>
            <person name="Nagy I."/>
            <person name="Pangilinan J."/>
            <person name="Yan J."/>
            <person name="Xiong Y."/>
            <person name="Grigoriev I.V."/>
            <person name="Hibbett D.S."/>
            <person name="Nagy L.G."/>
        </authorList>
    </citation>
    <scope>NUCLEOTIDE SEQUENCE [LARGE SCALE GENOMIC DNA]</scope>
    <source>
        <strain evidence="1 2">SZMC22713</strain>
    </source>
</reference>
<dbReference type="STRING" id="50990.A0A4R5XEY6"/>
<dbReference type="VEuPathDB" id="FungiDB:BD410DRAFT_710295"/>
<evidence type="ECO:0000313" key="1">
    <source>
        <dbReference type="EMBL" id="TDL29671.1"/>
    </source>
</evidence>
<dbReference type="EMBL" id="ML170156">
    <property type="protein sequence ID" value="TDL29671.1"/>
    <property type="molecule type" value="Genomic_DNA"/>
</dbReference>
<dbReference type="Proteomes" id="UP000294933">
    <property type="component" value="Unassembled WGS sequence"/>
</dbReference>